<dbReference type="Gene3D" id="3.40.630.10">
    <property type="entry name" value="Zn peptidases"/>
    <property type="match status" value="1"/>
</dbReference>
<comment type="pathway">
    <text evidence="3">Amino-acid biosynthesis; L-lysine biosynthesis via DAP pathway; LL-2,6-diaminopimelate from (S)-tetrahydrodipicolinate (succinylase route): step 3/3.</text>
</comment>
<dbReference type="PANTHER" id="PTHR43808">
    <property type="entry name" value="ACETYLORNITHINE DEACETYLASE"/>
    <property type="match status" value="1"/>
</dbReference>
<dbReference type="GO" id="GO:0009089">
    <property type="term" value="P:lysine biosynthetic process via diaminopimelate"/>
    <property type="evidence" value="ECO:0007669"/>
    <property type="project" value="UniProtKB-UniPathway"/>
</dbReference>
<evidence type="ECO:0000256" key="7">
    <source>
        <dbReference type="ARBA" id="ARBA00022605"/>
    </source>
</evidence>
<evidence type="ECO:0000256" key="5">
    <source>
        <dbReference type="ARBA" id="ARBA00011921"/>
    </source>
</evidence>
<evidence type="ECO:0000256" key="8">
    <source>
        <dbReference type="ARBA" id="ARBA00022723"/>
    </source>
</evidence>
<dbReference type="Gene3D" id="3.30.70.360">
    <property type="match status" value="1"/>
</dbReference>
<dbReference type="InterPro" id="IPR050072">
    <property type="entry name" value="Peptidase_M20A"/>
</dbReference>
<dbReference type="GO" id="GO:0046872">
    <property type="term" value="F:metal ion binding"/>
    <property type="evidence" value="ECO:0007669"/>
    <property type="project" value="UniProtKB-KW"/>
</dbReference>
<organism evidence="14 15">
    <name type="scientific">Gordonia neofelifaecis NRRL B-59395</name>
    <dbReference type="NCBI Taxonomy" id="644548"/>
    <lineage>
        <taxon>Bacteria</taxon>
        <taxon>Bacillati</taxon>
        <taxon>Actinomycetota</taxon>
        <taxon>Actinomycetes</taxon>
        <taxon>Mycobacteriales</taxon>
        <taxon>Gordoniaceae</taxon>
        <taxon>Gordonia</taxon>
    </lineage>
</organism>
<dbReference type="InterPro" id="IPR001261">
    <property type="entry name" value="ArgE/DapE_CS"/>
</dbReference>
<reference evidence="14 15" key="1">
    <citation type="journal article" date="2011" name="J. Bacteriol.">
        <title>Draft Genome Sequence of Gordonia neofelifaecis NRRL B-59395, a Cholesterol-Degrading Actinomycete.</title>
        <authorList>
            <person name="Ge F."/>
            <person name="Li W."/>
            <person name="Chen G."/>
            <person name="Liu Y."/>
            <person name="Zhang G."/>
            <person name="Yong B."/>
            <person name="Wang Q."/>
            <person name="Wang N."/>
            <person name="Huang Z."/>
            <person name="Li W."/>
            <person name="Wang J."/>
            <person name="Wu C."/>
            <person name="Xie Q."/>
            <person name="Liu G."/>
        </authorList>
    </citation>
    <scope>NUCLEOTIDE SEQUENCE [LARGE SCALE GENOMIC DNA]</scope>
    <source>
        <strain evidence="14 15">NRRL B-59395</strain>
    </source>
</reference>
<comment type="cofactor">
    <cofactor evidence="1">
        <name>Co(2+)</name>
        <dbReference type="ChEBI" id="CHEBI:48828"/>
    </cofactor>
</comment>
<proteinExistence type="inferred from homology"/>
<protein>
    <recommendedName>
        <fullName evidence="6">Probable succinyl-diaminopimelate desuccinylase</fullName>
        <ecNumber evidence="5">3.5.1.18</ecNumber>
    </recommendedName>
</protein>
<keyword evidence="10" id="KW-0862">Zinc</keyword>
<sequence length="401" mass="40866">MEPRRRETADASAATIDPAEVEALTCALVAVPSVNPGGTEEAAVEVLAQACRDAGFEVQVSEAAPGRPNLVATVNGDADGPGLMFLGHSDVVPPGPGWTGDPFVPRRDGDLIIGRGATDMKGGIAAAVVAMKAVAQAVADGVDVSGPVRLVVTVDEEEHGVGVRHLVEHPPAGEHLGCIVAEPTRLEVVRGCRGASYFDVEVTGRAAHSGRPSDGASAIDAAARVIEVIGADQRRMAADPDPLLGFGTWNVGTIQGGQGISVVAPSCSMGVDRRLMPGEDVHEIGRRLSDEIRSAGIDSDGITVSVTPTMFLPGFATPEDHPLVTATAQAVVDSGAPTSVGGWTAACDGGWTSSALGIPTVVMGPGDINGQAHQPDESVSLAELVTAAQAYLRVALALLSD</sequence>
<dbReference type="InterPro" id="IPR010182">
    <property type="entry name" value="ArgE/DapE"/>
</dbReference>
<dbReference type="PROSITE" id="PS00758">
    <property type="entry name" value="ARGE_DAPE_CPG2_1"/>
    <property type="match status" value="1"/>
</dbReference>
<comment type="cofactor">
    <cofactor evidence="2">
        <name>Zn(2+)</name>
        <dbReference type="ChEBI" id="CHEBI:29105"/>
    </cofactor>
</comment>
<dbReference type="OrthoDB" id="7055905at2"/>
<dbReference type="CDD" id="cd08659">
    <property type="entry name" value="M20_ArgE_DapE-like"/>
    <property type="match status" value="1"/>
</dbReference>
<dbReference type="SUPFAM" id="SSF55031">
    <property type="entry name" value="Bacterial exopeptidase dimerisation domain"/>
    <property type="match status" value="1"/>
</dbReference>
<dbReference type="Proteomes" id="UP000035065">
    <property type="component" value="Unassembled WGS sequence"/>
</dbReference>
<dbReference type="UniPathway" id="UPA00034">
    <property type="reaction ID" value="UER00021"/>
</dbReference>
<keyword evidence="8" id="KW-0479">Metal-binding</keyword>
<dbReference type="SUPFAM" id="SSF53187">
    <property type="entry name" value="Zn-dependent exopeptidases"/>
    <property type="match status" value="1"/>
</dbReference>
<name>F1YLT2_9ACTN</name>
<keyword evidence="15" id="KW-1185">Reference proteome</keyword>
<gene>
    <name evidence="14" type="ORF">SCNU_14379</name>
</gene>
<dbReference type="AlphaFoldDB" id="F1YLT2"/>
<dbReference type="InterPro" id="IPR011650">
    <property type="entry name" value="Peptidase_M20_dimer"/>
</dbReference>
<dbReference type="EMBL" id="AEUD01000012">
    <property type="protein sequence ID" value="EGD54476.1"/>
    <property type="molecule type" value="Genomic_DNA"/>
</dbReference>
<evidence type="ECO:0000313" key="15">
    <source>
        <dbReference type="Proteomes" id="UP000035065"/>
    </source>
</evidence>
<dbReference type="Pfam" id="PF07687">
    <property type="entry name" value="M20_dimer"/>
    <property type="match status" value="1"/>
</dbReference>
<comment type="caution">
    <text evidence="14">The sequence shown here is derived from an EMBL/GenBank/DDBJ whole genome shotgun (WGS) entry which is preliminary data.</text>
</comment>
<dbReference type="Pfam" id="PF01546">
    <property type="entry name" value="Peptidase_M20"/>
    <property type="match status" value="1"/>
</dbReference>
<dbReference type="InterPro" id="IPR036264">
    <property type="entry name" value="Bact_exopeptidase_dim_dom"/>
</dbReference>
<dbReference type="PANTHER" id="PTHR43808:SF8">
    <property type="entry name" value="PEPTIDASE M20 DIMERISATION DOMAIN-CONTAINING PROTEIN"/>
    <property type="match status" value="1"/>
</dbReference>
<accession>F1YLT2</accession>
<comment type="similarity">
    <text evidence="4">Belongs to the peptidase M20A family.</text>
</comment>
<evidence type="ECO:0000256" key="6">
    <source>
        <dbReference type="ARBA" id="ARBA00016853"/>
    </source>
</evidence>
<dbReference type="NCBIfam" id="TIGR01910">
    <property type="entry name" value="DapE-ArgE"/>
    <property type="match status" value="1"/>
</dbReference>
<evidence type="ECO:0000256" key="12">
    <source>
        <dbReference type="ARBA" id="ARBA00051301"/>
    </source>
</evidence>
<evidence type="ECO:0000256" key="3">
    <source>
        <dbReference type="ARBA" id="ARBA00005130"/>
    </source>
</evidence>
<evidence type="ECO:0000313" key="14">
    <source>
        <dbReference type="EMBL" id="EGD54476.1"/>
    </source>
</evidence>
<dbReference type="EC" id="3.5.1.18" evidence="5"/>
<comment type="catalytic activity">
    <reaction evidence="12">
        <text>N-succinyl-(2S,6S)-2,6-diaminopimelate + H2O = (2S,6S)-2,6-diaminopimelate + succinate</text>
        <dbReference type="Rhea" id="RHEA:22608"/>
        <dbReference type="ChEBI" id="CHEBI:15377"/>
        <dbReference type="ChEBI" id="CHEBI:30031"/>
        <dbReference type="ChEBI" id="CHEBI:57609"/>
        <dbReference type="ChEBI" id="CHEBI:58087"/>
        <dbReference type="EC" id="3.5.1.18"/>
    </reaction>
</comment>
<evidence type="ECO:0000256" key="10">
    <source>
        <dbReference type="ARBA" id="ARBA00022833"/>
    </source>
</evidence>
<dbReference type="InterPro" id="IPR002933">
    <property type="entry name" value="Peptidase_M20"/>
</dbReference>
<evidence type="ECO:0000256" key="11">
    <source>
        <dbReference type="ARBA" id="ARBA00023285"/>
    </source>
</evidence>
<evidence type="ECO:0000256" key="2">
    <source>
        <dbReference type="ARBA" id="ARBA00001947"/>
    </source>
</evidence>
<evidence type="ECO:0000256" key="9">
    <source>
        <dbReference type="ARBA" id="ARBA00022801"/>
    </source>
</evidence>
<evidence type="ECO:0000259" key="13">
    <source>
        <dbReference type="Pfam" id="PF07687"/>
    </source>
</evidence>
<feature type="domain" description="Peptidase M20 dimerisation" evidence="13">
    <location>
        <begin position="192"/>
        <end position="295"/>
    </location>
</feature>
<keyword evidence="7" id="KW-0028">Amino-acid biosynthesis</keyword>
<keyword evidence="11" id="KW-0170">Cobalt</keyword>
<dbReference type="RefSeq" id="WP_009680074.1">
    <property type="nucleotide sequence ID" value="NZ_AEUD01000012.1"/>
</dbReference>
<evidence type="ECO:0000256" key="4">
    <source>
        <dbReference type="ARBA" id="ARBA00006247"/>
    </source>
</evidence>
<evidence type="ECO:0000256" key="1">
    <source>
        <dbReference type="ARBA" id="ARBA00001941"/>
    </source>
</evidence>
<dbReference type="STRING" id="644548.SCNU_14379"/>
<dbReference type="eggNOG" id="COG0624">
    <property type="taxonomic scope" value="Bacteria"/>
</dbReference>
<keyword evidence="9" id="KW-0378">Hydrolase</keyword>
<dbReference type="GO" id="GO:0009014">
    <property type="term" value="F:succinyl-diaminopimelate desuccinylase activity"/>
    <property type="evidence" value="ECO:0007669"/>
    <property type="project" value="UniProtKB-EC"/>
</dbReference>